<feature type="compositionally biased region" description="Polar residues" evidence="5">
    <location>
        <begin position="363"/>
        <end position="372"/>
    </location>
</feature>
<gene>
    <name evidence="7" type="ORF">MPH_01259</name>
</gene>
<feature type="compositionally biased region" description="Low complexity" evidence="5">
    <location>
        <begin position="164"/>
        <end position="176"/>
    </location>
</feature>
<feature type="region of interest" description="Disordered" evidence="5">
    <location>
        <begin position="1"/>
        <end position="117"/>
    </location>
</feature>
<keyword evidence="2 6" id="KW-0812">Transmembrane</keyword>
<feature type="region of interest" description="Disordered" evidence="5">
    <location>
        <begin position="321"/>
        <end position="378"/>
    </location>
</feature>
<accession>K2SXV6</accession>
<feature type="region of interest" description="Disordered" evidence="5">
    <location>
        <begin position="145"/>
        <end position="184"/>
    </location>
</feature>
<feature type="compositionally biased region" description="Low complexity" evidence="5">
    <location>
        <begin position="346"/>
        <end position="358"/>
    </location>
</feature>
<evidence type="ECO:0000256" key="5">
    <source>
        <dbReference type="SAM" id="MobiDB-lite"/>
    </source>
</evidence>
<reference evidence="7 8" key="1">
    <citation type="journal article" date="2012" name="BMC Genomics">
        <title>Tools to kill: Genome of one of the most destructive plant pathogenic fungi Macrophomina phaseolina.</title>
        <authorList>
            <person name="Islam M.S."/>
            <person name="Haque M.S."/>
            <person name="Islam M.M."/>
            <person name="Emdad E.M."/>
            <person name="Halim A."/>
            <person name="Hossen Q.M.M."/>
            <person name="Hossain M.Z."/>
            <person name="Ahmed B."/>
            <person name="Rahim S."/>
            <person name="Rahman M.S."/>
            <person name="Alam M.M."/>
            <person name="Hou S."/>
            <person name="Wan X."/>
            <person name="Saito J.A."/>
            <person name="Alam M."/>
        </authorList>
    </citation>
    <scope>NUCLEOTIDE SEQUENCE [LARGE SCALE GENOMIC DNA]</scope>
    <source>
        <strain evidence="7 8">MS6</strain>
    </source>
</reference>
<evidence type="ECO:0000256" key="2">
    <source>
        <dbReference type="ARBA" id="ARBA00022692"/>
    </source>
</evidence>
<dbReference type="EMBL" id="AHHD01000051">
    <property type="protein sequence ID" value="EKG21400.1"/>
    <property type="molecule type" value="Genomic_DNA"/>
</dbReference>
<feature type="compositionally biased region" description="Polar residues" evidence="5">
    <location>
        <begin position="296"/>
        <end position="305"/>
    </location>
</feature>
<dbReference type="VEuPathDB" id="FungiDB:MPH_01259"/>
<proteinExistence type="predicted"/>
<evidence type="ECO:0000256" key="3">
    <source>
        <dbReference type="ARBA" id="ARBA00022989"/>
    </source>
</evidence>
<dbReference type="STRING" id="1126212.K2SXV6"/>
<organism evidence="7 8">
    <name type="scientific">Macrophomina phaseolina (strain MS6)</name>
    <name type="common">Charcoal rot fungus</name>
    <dbReference type="NCBI Taxonomy" id="1126212"/>
    <lineage>
        <taxon>Eukaryota</taxon>
        <taxon>Fungi</taxon>
        <taxon>Dikarya</taxon>
        <taxon>Ascomycota</taxon>
        <taxon>Pezizomycotina</taxon>
        <taxon>Dothideomycetes</taxon>
        <taxon>Dothideomycetes incertae sedis</taxon>
        <taxon>Botryosphaeriales</taxon>
        <taxon>Botryosphaeriaceae</taxon>
        <taxon>Macrophomina</taxon>
    </lineage>
</organism>
<dbReference type="eggNOG" id="ENOG502S35T">
    <property type="taxonomic scope" value="Eukaryota"/>
</dbReference>
<dbReference type="OrthoDB" id="5411678at2759"/>
<evidence type="ECO:0000256" key="4">
    <source>
        <dbReference type="ARBA" id="ARBA00023136"/>
    </source>
</evidence>
<protein>
    <submittedName>
        <fullName evidence="7">Uncharacterized protein</fullName>
    </submittedName>
</protein>
<feature type="region of interest" description="Disordered" evidence="5">
    <location>
        <begin position="246"/>
        <end position="308"/>
    </location>
</feature>
<feature type="compositionally biased region" description="Polar residues" evidence="5">
    <location>
        <begin position="261"/>
        <end position="287"/>
    </location>
</feature>
<comment type="caution">
    <text evidence="7">The sequence shown here is derived from an EMBL/GenBank/DDBJ whole genome shotgun (WGS) entry which is preliminary data.</text>
</comment>
<dbReference type="AlphaFoldDB" id="K2SXV6"/>
<evidence type="ECO:0000313" key="7">
    <source>
        <dbReference type="EMBL" id="EKG21400.1"/>
    </source>
</evidence>
<evidence type="ECO:0000256" key="6">
    <source>
        <dbReference type="SAM" id="Phobius"/>
    </source>
</evidence>
<dbReference type="InParanoid" id="K2SXV6"/>
<evidence type="ECO:0000256" key="1">
    <source>
        <dbReference type="ARBA" id="ARBA00004167"/>
    </source>
</evidence>
<sequence>MSNSTPNPATPQVVDSTSAISAASSAISSIVSSVASSVAPSSSATSSAATSSAPETSSTAPSTTTSEAPTSTAPTTSAPAATTSSTAAAQTTSTAETTETSNTSSTRTTSRQPSTTVYTSVVTQSATGTGASASAVIITVTATSVSDPTGTSGSDSAAATNSEGASLQSNGSSDSGSSGGLSTGGKTAVAVVVPVVVVALLVAAGIFFWRKRKQRKAAEEDRRKEVEEYGFNPNHDPTLPAVGGFGGSEMAEDSSGYRGWGNTTNASNRKASTTISGGLTAFSDSGSQPGGYHSPGSPTNPSAADSSEPLMHNRRETLDSEGIGALGQGPVAASNNRQSDIHRGPSNASSSYSGAGRSDSSDNGHMQANNPQDYYADNGYYHAYNPHYDGQPVVQNVAARRNTRIENPAHYPPQGNSGIAQNF</sequence>
<keyword evidence="3 6" id="KW-1133">Transmembrane helix</keyword>
<feature type="compositionally biased region" description="Low complexity" evidence="5">
    <location>
        <begin position="16"/>
        <end position="117"/>
    </location>
</feature>
<dbReference type="PANTHER" id="PTHR15549:SF30">
    <property type="entry name" value="MID2 DOMAIN-CONTAINING PROTEIN"/>
    <property type="match status" value="1"/>
</dbReference>
<dbReference type="GO" id="GO:0016020">
    <property type="term" value="C:membrane"/>
    <property type="evidence" value="ECO:0007669"/>
    <property type="project" value="UniProtKB-SubCell"/>
</dbReference>
<dbReference type="Proteomes" id="UP000007129">
    <property type="component" value="Unassembled WGS sequence"/>
</dbReference>
<dbReference type="InterPro" id="IPR051694">
    <property type="entry name" value="Immunoregulatory_rcpt-like"/>
</dbReference>
<dbReference type="GO" id="GO:0071944">
    <property type="term" value="C:cell periphery"/>
    <property type="evidence" value="ECO:0007669"/>
    <property type="project" value="UniProtKB-ARBA"/>
</dbReference>
<keyword evidence="4 6" id="KW-0472">Membrane</keyword>
<feature type="compositionally biased region" description="Polar residues" evidence="5">
    <location>
        <begin position="145"/>
        <end position="163"/>
    </location>
</feature>
<dbReference type="PANTHER" id="PTHR15549">
    <property type="entry name" value="PAIRED IMMUNOGLOBULIN-LIKE TYPE 2 RECEPTOR"/>
    <property type="match status" value="1"/>
</dbReference>
<name>K2SXV6_MACPH</name>
<feature type="transmembrane region" description="Helical" evidence="6">
    <location>
        <begin position="188"/>
        <end position="209"/>
    </location>
</feature>
<dbReference type="HOGENOM" id="CLU_042190_1_0_1"/>
<evidence type="ECO:0000313" key="8">
    <source>
        <dbReference type="Proteomes" id="UP000007129"/>
    </source>
</evidence>
<comment type="subcellular location">
    <subcellularLocation>
        <location evidence="1">Membrane</location>
        <topology evidence="1">Single-pass membrane protein</topology>
    </subcellularLocation>
</comment>